<dbReference type="GO" id="GO:0005886">
    <property type="term" value="C:plasma membrane"/>
    <property type="evidence" value="ECO:0007669"/>
    <property type="project" value="UniProtKB-SubCell"/>
</dbReference>
<comment type="caution">
    <text evidence="8">The sequence shown here is derived from an EMBL/GenBank/DDBJ whole genome shotgun (WGS) entry which is preliminary data.</text>
</comment>
<dbReference type="GO" id="GO:1902201">
    <property type="term" value="P:negative regulation of bacterial-type flagellum-dependent cell motility"/>
    <property type="evidence" value="ECO:0007669"/>
    <property type="project" value="TreeGrafter"/>
</dbReference>
<gene>
    <name evidence="8" type="ORF">BLL40_04120</name>
</gene>
<dbReference type="STRING" id="1714354.BLL40_04120"/>
<dbReference type="PROSITE" id="PS50887">
    <property type="entry name" value="GGDEF"/>
    <property type="match status" value="1"/>
</dbReference>
<dbReference type="SUPFAM" id="SSF55073">
    <property type="entry name" value="Nucleotide cyclase"/>
    <property type="match status" value="1"/>
</dbReference>
<evidence type="ECO:0000256" key="6">
    <source>
        <dbReference type="SAM" id="Phobius"/>
    </source>
</evidence>
<dbReference type="Pfam" id="PF00990">
    <property type="entry name" value="GGDEF"/>
    <property type="match status" value="1"/>
</dbReference>
<name>A0A1Q5P5J4_9BACI</name>
<dbReference type="GO" id="GO:0043709">
    <property type="term" value="P:cell adhesion involved in single-species biofilm formation"/>
    <property type="evidence" value="ECO:0007669"/>
    <property type="project" value="TreeGrafter"/>
</dbReference>
<dbReference type="CDD" id="cd12912">
    <property type="entry name" value="PDC2_MCP_like"/>
    <property type="match status" value="1"/>
</dbReference>
<comment type="subcellular location">
    <subcellularLocation>
        <location evidence="1">Cell membrane</location>
        <topology evidence="1">Multi-pass membrane protein</topology>
    </subcellularLocation>
</comment>
<evidence type="ECO:0000313" key="8">
    <source>
        <dbReference type="EMBL" id="OKL37504.1"/>
    </source>
</evidence>
<keyword evidence="3 6" id="KW-0812">Transmembrane</keyword>
<feature type="transmembrane region" description="Helical" evidence="6">
    <location>
        <begin position="284"/>
        <end position="308"/>
    </location>
</feature>
<dbReference type="NCBIfam" id="TIGR00254">
    <property type="entry name" value="GGDEF"/>
    <property type="match status" value="1"/>
</dbReference>
<dbReference type="InterPro" id="IPR033479">
    <property type="entry name" value="dCache_1"/>
</dbReference>
<reference evidence="8 9" key="1">
    <citation type="submission" date="2016-12" db="EMBL/GenBank/DDBJ databases">
        <title>Domibacillus sp. SAOS 44 whole genome sequencing.</title>
        <authorList>
            <person name="Verma A."/>
            <person name="Krishnamurthi S."/>
        </authorList>
    </citation>
    <scope>NUCLEOTIDE SEQUENCE [LARGE SCALE GENOMIC DNA]</scope>
    <source>
        <strain evidence="8 9">SAOS 44</strain>
    </source>
</reference>
<dbReference type="Gene3D" id="3.30.450.20">
    <property type="entry name" value="PAS domain"/>
    <property type="match status" value="1"/>
</dbReference>
<sequence length="518" mass="57798">MTVRRQKLMTLPFIISMLILLSVITTATASGYAAFKANKESLISSYLESNLDYAKKLSSDTDGIVSLMKQNVDSIAKAQEQGIMTQESLNLWMQSNKGIFNSIFIADKSRTIQLFSSATSTLSVGTVLTSNPSLDAVALKKPLISEPYIGNSGRVLVLVSAPVFNEEGVYEGFVGGSIYLQEENVLSRLLRDHFHKNGSYVYVVDSKGTILFHPDPKRVNVNVLKNLVVQKVIAGKEGSEPVINTRGQSFLAGYSYMESTGWGIVSQTPSAIVNEPLKSLIYQMFLQSLPACLLIVLCAIGVAVFISIPLNKLAKFSEEATSRGYIKNEQMKMPNMKLVIYEVRQLYQHISNHLNFLSAEIGRDGLTGLANRRAFDITIQEWMQNRHTFSLILIDIDNFKCVNDTYGHVAGDEVLKSLADVMCKMSREQDICFRYGGEEFCLLVDSEKREVAYTSAEQLRRAVEKMENITGEPITISLGISTYEKDYQTPDQLIKEADSVLYEAKSKGKNKTIVYNRY</sequence>
<evidence type="ECO:0000256" key="5">
    <source>
        <dbReference type="ARBA" id="ARBA00023136"/>
    </source>
</evidence>
<evidence type="ECO:0000256" key="1">
    <source>
        <dbReference type="ARBA" id="ARBA00004651"/>
    </source>
</evidence>
<dbReference type="InterPro" id="IPR050469">
    <property type="entry name" value="Diguanylate_Cyclase"/>
</dbReference>
<dbReference type="PANTHER" id="PTHR45138">
    <property type="entry name" value="REGULATORY COMPONENTS OF SENSORY TRANSDUCTION SYSTEM"/>
    <property type="match status" value="1"/>
</dbReference>
<dbReference type="FunFam" id="3.30.70.270:FF:000001">
    <property type="entry name" value="Diguanylate cyclase domain protein"/>
    <property type="match status" value="1"/>
</dbReference>
<dbReference type="Pfam" id="PF02743">
    <property type="entry name" value="dCache_1"/>
    <property type="match status" value="1"/>
</dbReference>
<organism evidence="8 9">
    <name type="scientific">Domibacillus mangrovi</name>
    <dbReference type="NCBI Taxonomy" id="1714354"/>
    <lineage>
        <taxon>Bacteria</taxon>
        <taxon>Bacillati</taxon>
        <taxon>Bacillota</taxon>
        <taxon>Bacilli</taxon>
        <taxon>Bacillales</taxon>
        <taxon>Bacillaceae</taxon>
        <taxon>Domibacillus</taxon>
    </lineage>
</organism>
<dbReference type="InterPro" id="IPR043128">
    <property type="entry name" value="Rev_trsase/Diguanyl_cyclase"/>
</dbReference>
<dbReference type="PANTHER" id="PTHR45138:SF9">
    <property type="entry name" value="DIGUANYLATE CYCLASE DGCM-RELATED"/>
    <property type="match status" value="1"/>
</dbReference>
<dbReference type="InterPro" id="IPR029787">
    <property type="entry name" value="Nucleotide_cyclase"/>
</dbReference>
<evidence type="ECO:0000256" key="4">
    <source>
        <dbReference type="ARBA" id="ARBA00022989"/>
    </source>
</evidence>
<dbReference type="GO" id="GO:0052621">
    <property type="term" value="F:diguanylate cyclase activity"/>
    <property type="evidence" value="ECO:0007669"/>
    <property type="project" value="TreeGrafter"/>
</dbReference>
<evidence type="ECO:0000313" key="9">
    <source>
        <dbReference type="Proteomes" id="UP000186524"/>
    </source>
</evidence>
<dbReference type="CDD" id="cd18773">
    <property type="entry name" value="PDC1_HK_sensor"/>
    <property type="match status" value="1"/>
</dbReference>
<proteinExistence type="predicted"/>
<dbReference type="Proteomes" id="UP000186524">
    <property type="component" value="Unassembled WGS sequence"/>
</dbReference>
<evidence type="ECO:0000259" key="7">
    <source>
        <dbReference type="PROSITE" id="PS50887"/>
    </source>
</evidence>
<dbReference type="EMBL" id="MRWQ01000004">
    <property type="protein sequence ID" value="OKL37504.1"/>
    <property type="molecule type" value="Genomic_DNA"/>
</dbReference>
<keyword evidence="4 6" id="KW-1133">Transmembrane helix</keyword>
<keyword evidence="2" id="KW-1003">Cell membrane</keyword>
<dbReference type="InterPro" id="IPR029151">
    <property type="entry name" value="Sensor-like_sf"/>
</dbReference>
<evidence type="ECO:0000256" key="3">
    <source>
        <dbReference type="ARBA" id="ARBA00022692"/>
    </source>
</evidence>
<keyword evidence="9" id="KW-1185">Reference proteome</keyword>
<dbReference type="InterPro" id="IPR000160">
    <property type="entry name" value="GGDEF_dom"/>
</dbReference>
<dbReference type="CDD" id="cd01949">
    <property type="entry name" value="GGDEF"/>
    <property type="match status" value="1"/>
</dbReference>
<dbReference type="Gene3D" id="3.30.70.270">
    <property type="match status" value="1"/>
</dbReference>
<dbReference type="SUPFAM" id="SSF103190">
    <property type="entry name" value="Sensory domain-like"/>
    <property type="match status" value="1"/>
</dbReference>
<dbReference type="SMART" id="SM00267">
    <property type="entry name" value="GGDEF"/>
    <property type="match status" value="1"/>
</dbReference>
<evidence type="ECO:0000256" key="2">
    <source>
        <dbReference type="ARBA" id="ARBA00022475"/>
    </source>
</evidence>
<accession>A0A1Q5P5J4</accession>
<keyword evidence="5 6" id="KW-0472">Membrane</keyword>
<dbReference type="AlphaFoldDB" id="A0A1Q5P5J4"/>
<feature type="domain" description="GGDEF" evidence="7">
    <location>
        <begin position="387"/>
        <end position="517"/>
    </location>
</feature>
<protein>
    <recommendedName>
        <fullName evidence="7">GGDEF domain-containing protein</fullName>
    </recommendedName>
</protein>